<proteinExistence type="predicted"/>
<accession>A0A2G4YVD8</accession>
<dbReference type="GO" id="GO:0051287">
    <property type="term" value="F:NAD binding"/>
    <property type="evidence" value="ECO:0007669"/>
    <property type="project" value="InterPro"/>
</dbReference>
<dbReference type="InParanoid" id="A0A2G4YVD8"/>
<evidence type="ECO:0000259" key="3">
    <source>
        <dbReference type="Pfam" id="PF02826"/>
    </source>
</evidence>
<evidence type="ECO:0000256" key="1">
    <source>
        <dbReference type="ARBA" id="ARBA00023002"/>
    </source>
</evidence>
<keyword evidence="1" id="KW-0560">Oxidoreductase</keyword>
<evidence type="ECO:0000313" key="4">
    <source>
        <dbReference type="EMBL" id="PHZ86200.1"/>
    </source>
</evidence>
<dbReference type="FunCoup" id="A0A2G4YVD8">
    <property type="interactions" value="130"/>
</dbReference>
<protein>
    <submittedName>
        <fullName evidence="4">Glyoxylate/hydroxypyruvate reductase A</fullName>
    </submittedName>
</protein>
<gene>
    <name evidence="4" type="ORF">CRD36_05920</name>
</gene>
<sequence length="307" mass="33766">MALLIVMPHQNSDALKTALKAAAPTLDIRVWPEIGAPEDIEYVVSWKHPAGELLKYPNLKVIASYGAGVDHIFNDPKLPPQATITRLVDNSLAHQMAEYVGGVLLNHKLRLTEYREYQAASSWAPKPPRTTKNVTLLGLGNIGREVARYLNLLGYQVSGWSRSAKTLPDVVSYAGRDALPDAVAAADYIVCLLPLTHDTRDILDRTLFAQAKTGAYLINAGRGGQLNEEDLMDAIYKGHISGACLDVFKTEPLPQDHPFWRHPKISITPHCASLTNIDDAVAQLLQNHRNMVTGVPLINQVDPQKGY</sequence>
<dbReference type="GO" id="GO:0016491">
    <property type="term" value="F:oxidoreductase activity"/>
    <property type="evidence" value="ECO:0007669"/>
    <property type="project" value="UniProtKB-KW"/>
</dbReference>
<keyword evidence="5" id="KW-1185">Reference proteome</keyword>
<dbReference type="CDD" id="cd12164">
    <property type="entry name" value="GDH_like_2"/>
    <property type="match status" value="1"/>
</dbReference>
<dbReference type="RefSeq" id="WP_099471784.1">
    <property type="nucleotide sequence ID" value="NZ_CP041025.1"/>
</dbReference>
<dbReference type="EMBL" id="PDEM01000009">
    <property type="protein sequence ID" value="PHZ86200.1"/>
    <property type="molecule type" value="Genomic_DNA"/>
</dbReference>
<dbReference type="InterPro" id="IPR006140">
    <property type="entry name" value="D-isomer_DH_NAD-bd"/>
</dbReference>
<feature type="domain" description="D-isomer specific 2-hydroxyacid dehydrogenase NAD-binding" evidence="3">
    <location>
        <begin position="103"/>
        <end position="272"/>
    </location>
</feature>
<dbReference type="SUPFAM" id="SSF51735">
    <property type="entry name" value="NAD(P)-binding Rossmann-fold domains"/>
    <property type="match status" value="1"/>
</dbReference>
<dbReference type="OrthoDB" id="9787219at2"/>
<dbReference type="Pfam" id="PF02826">
    <property type="entry name" value="2-Hacid_dh_C"/>
    <property type="match status" value="1"/>
</dbReference>
<dbReference type="Proteomes" id="UP000229730">
    <property type="component" value="Unassembled WGS sequence"/>
</dbReference>
<reference evidence="4 5" key="1">
    <citation type="submission" date="2017-10" db="EMBL/GenBank/DDBJ databases">
        <title>Frigbacter circumglobatus gen. nov. sp. nov., isolated from sediment cultured in situ.</title>
        <authorList>
            <person name="Zhao Z."/>
        </authorList>
    </citation>
    <scope>NUCLEOTIDE SEQUENCE [LARGE SCALE GENOMIC DNA]</scope>
    <source>
        <strain evidence="4 5">ZYL</strain>
    </source>
</reference>
<evidence type="ECO:0000313" key="5">
    <source>
        <dbReference type="Proteomes" id="UP000229730"/>
    </source>
</evidence>
<dbReference type="AlphaFoldDB" id="A0A2G4YVD8"/>
<keyword evidence="4" id="KW-0670">Pyruvate</keyword>
<dbReference type="PANTHER" id="PTHR43333:SF1">
    <property type="entry name" value="D-ISOMER SPECIFIC 2-HYDROXYACID DEHYDROGENASE NAD-BINDING DOMAIN-CONTAINING PROTEIN"/>
    <property type="match status" value="1"/>
</dbReference>
<dbReference type="Gene3D" id="3.40.50.720">
    <property type="entry name" value="NAD(P)-binding Rossmann-like Domain"/>
    <property type="match status" value="2"/>
</dbReference>
<dbReference type="InterPro" id="IPR036291">
    <property type="entry name" value="NAD(P)-bd_dom_sf"/>
</dbReference>
<name>A0A2G4YVD8_9PROT</name>
<comment type="caution">
    <text evidence="4">The sequence shown here is derived from an EMBL/GenBank/DDBJ whole genome shotgun (WGS) entry which is preliminary data.</text>
</comment>
<keyword evidence="2" id="KW-0520">NAD</keyword>
<organism evidence="4 5">
    <name type="scientific">Paremcibacter congregatus</name>
    <dbReference type="NCBI Taxonomy" id="2043170"/>
    <lineage>
        <taxon>Bacteria</taxon>
        <taxon>Pseudomonadati</taxon>
        <taxon>Pseudomonadota</taxon>
        <taxon>Alphaproteobacteria</taxon>
        <taxon>Emcibacterales</taxon>
        <taxon>Emcibacteraceae</taxon>
        <taxon>Paremcibacter</taxon>
    </lineage>
</organism>
<dbReference type="PANTHER" id="PTHR43333">
    <property type="entry name" value="2-HACID_DH_C DOMAIN-CONTAINING PROTEIN"/>
    <property type="match status" value="1"/>
</dbReference>
<dbReference type="SUPFAM" id="SSF52283">
    <property type="entry name" value="Formate/glycerate dehydrogenase catalytic domain-like"/>
    <property type="match status" value="1"/>
</dbReference>
<evidence type="ECO:0000256" key="2">
    <source>
        <dbReference type="ARBA" id="ARBA00023027"/>
    </source>
</evidence>